<evidence type="ECO:0000256" key="2">
    <source>
        <dbReference type="SAM" id="Phobius"/>
    </source>
</evidence>
<sequence length="284" mass="30053">MKLLYRFSSHHRDLVYVLGIMPTDSNQGELIAESSNFNAVVDQVSVPPSSSSTSSSTTSAGTLGTGTSSVSTVTTSSESLPVGSSLASETSTINTNTDTSESSTTTVISINTNSHSSTAAVTTSSNPESPSSSQGGQSSPTGTSSGASHRSNLPAIIGGVVGGSGLFIIAGVLITIRIRNQKRRQNQTRVQPYSFVHPARQLSSNKNKAVTADDNNNQQDRATGKPKRNLRTRTSTRMVIWEKRSGPTPIAPSHPIQVRNEEDAAHVQQTELDLPPEYYSVYGT</sequence>
<organism evidence="3 4">
    <name type="scientific">Gymnopus androsaceus JB14</name>
    <dbReference type="NCBI Taxonomy" id="1447944"/>
    <lineage>
        <taxon>Eukaryota</taxon>
        <taxon>Fungi</taxon>
        <taxon>Dikarya</taxon>
        <taxon>Basidiomycota</taxon>
        <taxon>Agaricomycotina</taxon>
        <taxon>Agaricomycetes</taxon>
        <taxon>Agaricomycetidae</taxon>
        <taxon>Agaricales</taxon>
        <taxon>Marasmiineae</taxon>
        <taxon>Omphalotaceae</taxon>
        <taxon>Gymnopus</taxon>
    </lineage>
</organism>
<evidence type="ECO:0000256" key="1">
    <source>
        <dbReference type="SAM" id="MobiDB-lite"/>
    </source>
</evidence>
<keyword evidence="2" id="KW-0472">Membrane</keyword>
<protein>
    <recommendedName>
        <fullName evidence="5">Mid2 domain-containing protein</fullName>
    </recommendedName>
</protein>
<feature type="compositionally biased region" description="Polar residues" evidence="1">
    <location>
        <begin position="201"/>
        <end position="221"/>
    </location>
</feature>
<accession>A0A6A4I6W6</accession>
<proteinExistence type="predicted"/>
<feature type="region of interest" description="Disordered" evidence="1">
    <location>
        <begin position="45"/>
        <end position="148"/>
    </location>
</feature>
<dbReference type="Proteomes" id="UP000799118">
    <property type="component" value="Unassembled WGS sequence"/>
</dbReference>
<name>A0A6A4I6W6_9AGAR</name>
<evidence type="ECO:0008006" key="5">
    <source>
        <dbReference type="Google" id="ProtNLM"/>
    </source>
</evidence>
<feature type="region of interest" description="Disordered" evidence="1">
    <location>
        <begin position="182"/>
        <end position="230"/>
    </location>
</feature>
<feature type="transmembrane region" description="Helical" evidence="2">
    <location>
        <begin position="153"/>
        <end position="176"/>
    </location>
</feature>
<dbReference type="AlphaFoldDB" id="A0A6A4I6W6"/>
<keyword evidence="4" id="KW-1185">Reference proteome</keyword>
<evidence type="ECO:0000313" key="4">
    <source>
        <dbReference type="Proteomes" id="UP000799118"/>
    </source>
</evidence>
<keyword evidence="2" id="KW-1133">Transmembrane helix</keyword>
<reference evidence="3" key="1">
    <citation type="journal article" date="2019" name="Environ. Microbiol.">
        <title>Fungal ecological strategies reflected in gene transcription - a case study of two litter decomposers.</title>
        <authorList>
            <person name="Barbi F."/>
            <person name="Kohler A."/>
            <person name="Barry K."/>
            <person name="Baskaran P."/>
            <person name="Daum C."/>
            <person name="Fauchery L."/>
            <person name="Ihrmark K."/>
            <person name="Kuo A."/>
            <person name="LaButti K."/>
            <person name="Lipzen A."/>
            <person name="Morin E."/>
            <person name="Grigoriev I.V."/>
            <person name="Henrissat B."/>
            <person name="Lindahl B."/>
            <person name="Martin F."/>
        </authorList>
    </citation>
    <scope>NUCLEOTIDE SEQUENCE</scope>
    <source>
        <strain evidence="3">JB14</strain>
    </source>
</reference>
<keyword evidence="2" id="KW-0812">Transmembrane</keyword>
<gene>
    <name evidence="3" type="ORF">BT96DRAFT_419590</name>
</gene>
<evidence type="ECO:0000313" key="3">
    <source>
        <dbReference type="EMBL" id="KAE9404505.1"/>
    </source>
</evidence>
<dbReference type="EMBL" id="ML769416">
    <property type="protein sequence ID" value="KAE9404505.1"/>
    <property type="molecule type" value="Genomic_DNA"/>
</dbReference>